<protein>
    <recommendedName>
        <fullName evidence="2">TtsA-like Glycoside hydrolase family 108 domain-containing protein</fullName>
    </recommendedName>
</protein>
<keyword evidence="1" id="KW-0732">Signal</keyword>
<organism evidence="3 4">
    <name type="scientific">Arcticibacterium luteifluviistationis</name>
    <dbReference type="NCBI Taxonomy" id="1784714"/>
    <lineage>
        <taxon>Bacteria</taxon>
        <taxon>Pseudomonadati</taxon>
        <taxon>Bacteroidota</taxon>
        <taxon>Cytophagia</taxon>
        <taxon>Cytophagales</taxon>
        <taxon>Leadbetterellaceae</taxon>
        <taxon>Arcticibacterium</taxon>
    </lineage>
</organism>
<feature type="signal peptide" evidence="1">
    <location>
        <begin position="1"/>
        <end position="24"/>
    </location>
</feature>
<accession>A0A2Z4G7R4</accession>
<reference evidence="3 4" key="1">
    <citation type="submission" date="2018-05" db="EMBL/GenBank/DDBJ databases">
        <title>Complete genome sequence of Arcticibacterium luteifluviistationis SM1504T, a cytophagaceae bacterium isolated from Arctic surface seawater.</title>
        <authorList>
            <person name="Li Y."/>
            <person name="Qin Q.-L."/>
        </authorList>
    </citation>
    <scope>NUCLEOTIDE SEQUENCE [LARGE SCALE GENOMIC DNA]</scope>
    <source>
        <strain evidence="3 4">SM1504</strain>
    </source>
</reference>
<dbReference type="Pfam" id="PF05838">
    <property type="entry name" value="Glyco_hydro_108"/>
    <property type="match status" value="1"/>
</dbReference>
<dbReference type="InterPro" id="IPR023346">
    <property type="entry name" value="Lysozyme-like_dom_sf"/>
</dbReference>
<dbReference type="RefSeq" id="WP_111370289.1">
    <property type="nucleotide sequence ID" value="NZ_CP029480.1"/>
</dbReference>
<keyword evidence="4" id="KW-1185">Reference proteome</keyword>
<dbReference type="EMBL" id="CP029480">
    <property type="protein sequence ID" value="AWV97187.1"/>
    <property type="molecule type" value="Genomic_DNA"/>
</dbReference>
<dbReference type="KEGG" id="als:DJ013_02965"/>
<gene>
    <name evidence="3" type="ORF">DJ013_02965</name>
</gene>
<dbReference type="Proteomes" id="UP000249873">
    <property type="component" value="Chromosome"/>
</dbReference>
<feature type="domain" description="TtsA-like Glycoside hydrolase family 108" evidence="2">
    <location>
        <begin position="52"/>
        <end position="93"/>
    </location>
</feature>
<dbReference type="OrthoDB" id="672438at2"/>
<evidence type="ECO:0000259" key="2">
    <source>
        <dbReference type="Pfam" id="PF05838"/>
    </source>
</evidence>
<feature type="chain" id="PRO_5016428464" description="TtsA-like Glycoside hydrolase family 108 domain-containing protein" evidence="1">
    <location>
        <begin position="25"/>
        <end position="193"/>
    </location>
</feature>
<dbReference type="AlphaFoldDB" id="A0A2Z4G7R4"/>
<dbReference type="SUPFAM" id="SSF53955">
    <property type="entry name" value="Lysozyme-like"/>
    <property type="match status" value="1"/>
</dbReference>
<proteinExistence type="predicted"/>
<name>A0A2Z4G7R4_9BACT</name>
<evidence type="ECO:0000313" key="3">
    <source>
        <dbReference type="EMBL" id="AWV97187.1"/>
    </source>
</evidence>
<sequence>MNQRRINVFILTVSSLIFCFNVNAASFEKYAPKLMHFEGVGYGIHKPIWGERDFSKSEALKIHRQHYWDRFHGDLFESQEVAEVFIDHIINAGSGKSKANIKAFEAIIGAEQDGILTVEDVKRANSFYFAEQIVNPYAKYRVLYYKTRSHVGENPGWIIRAKSFMMRNAFGIVALTDVSLPDSIERRFRHVRL</sequence>
<evidence type="ECO:0000313" key="4">
    <source>
        <dbReference type="Proteomes" id="UP000249873"/>
    </source>
</evidence>
<dbReference type="InterPro" id="IPR008565">
    <property type="entry name" value="TtsA-like_GH18_dom"/>
</dbReference>
<dbReference type="Gene3D" id="1.20.141.10">
    <property type="entry name" value="Chitosanase, subunit A, domain 1"/>
    <property type="match status" value="1"/>
</dbReference>
<evidence type="ECO:0000256" key="1">
    <source>
        <dbReference type="SAM" id="SignalP"/>
    </source>
</evidence>